<comment type="subunit">
    <text evidence="3">Monomer.</text>
</comment>
<evidence type="ECO:0000259" key="12">
    <source>
        <dbReference type="SMART" id="SM00836"/>
    </source>
</evidence>
<feature type="domain" description="DALR anticodon binding" evidence="12">
    <location>
        <begin position="434"/>
        <end position="553"/>
    </location>
</feature>
<evidence type="ECO:0000256" key="10">
    <source>
        <dbReference type="ARBA" id="ARBA00023146"/>
    </source>
</evidence>
<evidence type="ECO:0000313" key="14">
    <source>
        <dbReference type="EMBL" id="VFU16914.1"/>
    </source>
</evidence>
<dbReference type="Gene3D" id="3.30.1360.70">
    <property type="entry name" value="Arginyl tRNA synthetase N-terminal domain"/>
    <property type="match status" value="1"/>
</dbReference>
<dbReference type="InterPro" id="IPR001278">
    <property type="entry name" value="Arg-tRNA-ligase"/>
</dbReference>
<protein>
    <recommendedName>
        <fullName evidence="4">arginine--tRNA ligase</fullName>
        <ecNumber evidence="4">6.1.1.19</ecNumber>
    </recommendedName>
</protein>
<reference evidence="14" key="1">
    <citation type="submission" date="2019-03" db="EMBL/GenBank/DDBJ databases">
        <authorList>
            <person name="Hao L."/>
        </authorList>
    </citation>
    <scope>NUCLEOTIDE SEQUENCE</scope>
</reference>
<dbReference type="FunFam" id="3.40.50.620:FF:000062">
    <property type="entry name" value="Arginine--tRNA ligase"/>
    <property type="match status" value="1"/>
</dbReference>
<keyword evidence="10" id="KW-0030">Aminoacyl-tRNA synthetase</keyword>
<accession>A0A485M2W5</accession>
<dbReference type="NCBIfam" id="TIGR00456">
    <property type="entry name" value="argS"/>
    <property type="match status" value="1"/>
</dbReference>
<feature type="domain" description="Arginyl tRNA synthetase N-terminal" evidence="13">
    <location>
        <begin position="3"/>
        <end position="92"/>
    </location>
</feature>
<gene>
    <name evidence="14" type="primary">argS</name>
    <name evidence="14" type="ORF">SCFA_590023</name>
</gene>
<dbReference type="InterPro" id="IPR008909">
    <property type="entry name" value="DALR_anticod-bd"/>
</dbReference>
<dbReference type="EC" id="6.1.1.19" evidence="4"/>
<dbReference type="InterPro" id="IPR005148">
    <property type="entry name" value="Arg-tRNA-synth_N"/>
</dbReference>
<dbReference type="PROSITE" id="PS00178">
    <property type="entry name" value="AA_TRNA_LIGASE_I"/>
    <property type="match status" value="1"/>
</dbReference>
<evidence type="ECO:0000256" key="6">
    <source>
        <dbReference type="ARBA" id="ARBA00022598"/>
    </source>
</evidence>
<keyword evidence="5" id="KW-0963">Cytoplasm</keyword>
<evidence type="ECO:0000256" key="3">
    <source>
        <dbReference type="ARBA" id="ARBA00011245"/>
    </source>
</evidence>
<dbReference type="EMBL" id="CAADRM010000124">
    <property type="protein sequence ID" value="VFU16914.1"/>
    <property type="molecule type" value="Genomic_DNA"/>
</dbReference>
<dbReference type="Pfam" id="PF05746">
    <property type="entry name" value="DALR_1"/>
    <property type="match status" value="1"/>
</dbReference>
<evidence type="ECO:0000256" key="8">
    <source>
        <dbReference type="ARBA" id="ARBA00022840"/>
    </source>
</evidence>
<dbReference type="GO" id="GO:0005737">
    <property type="term" value="C:cytoplasm"/>
    <property type="evidence" value="ECO:0007669"/>
    <property type="project" value="UniProtKB-SubCell"/>
</dbReference>
<dbReference type="InterPro" id="IPR036695">
    <property type="entry name" value="Arg-tRNA-synth_N_sf"/>
</dbReference>
<dbReference type="SMART" id="SM00836">
    <property type="entry name" value="DALR_1"/>
    <property type="match status" value="1"/>
</dbReference>
<dbReference type="InterPro" id="IPR001412">
    <property type="entry name" value="aa-tRNA-synth_I_CS"/>
</dbReference>
<keyword evidence="6 14" id="KW-0436">Ligase</keyword>
<dbReference type="Gene3D" id="1.10.730.10">
    <property type="entry name" value="Isoleucyl-tRNA Synthetase, Domain 1"/>
    <property type="match status" value="1"/>
</dbReference>
<evidence type="ECO:0000256" key="2">
    <source>
        <dbReference type="ARBA" id="ARBA00005594"/>
    </source>
</evidence>
<comment type="catalytic activity">
    <reaction evidence="11">
        <text>tRNA(Arg) + L-arginine + ATP = L-arginyl-tRNA(Arg) + AMP + diphosphate</text>
        <dbReference type="Rhea" id="RHEA:20301"/>
        <dbReference type="Rhea" id="RHEA-COMP:9658"/>
        <dbReference type="Rhea" id="RHEA-COMP:9673"/>
        <dbReference type="ChEBI" id="CHEBI:30616"/>
        <dbReference type="ChEBI" id="CHEBI:32682"/>
        <dbReference type="ChEBI" id="CHEBI:33019"/>
        <dbReference type="ChEBI" id="CHEBI:78442"/>
        <dbReference type="ChEBI" id="CHEBI:78513"/>
        <dbReference type="ChEBI" id="CHEBI:456215"/>
        <dbReference type="EC" id="6.1.1.19"/>
    </reaction>
</comment>
<dbReference type="InterPro" id="IPR014729">
    <property type="entry name" value="Rossmann-like_a/b/a_fold"/>
</dbReference>
<dbReference type="PRINTS" id="PR01038">
    <property type="entry name" value="TRNASYNTHARG"/>
</dbReference>
<dbReference type="FunFam" id="1.10.730.10:FF:000008">
    <property type="entry name" value="Arginine--tRNA ligase"/>
    <property type="match status" value="1"/>
</dbReference>
<keyword evidence="7" id="KW-0547">Nucleotide-binding</keyword>
<dbReference type="Pfam" id="PF03485">
    <property type="entry name" value="Arg_tRNA_synt_N"/>
    <property type="match status" value="1"/>
</dbReference>
<evidence type="ECO:0000256" key="1">
    <source>
        <dbReference type="ARBA" id="ARBA00004496"/>
    </source>
</evidence>
<evidence type="ECO:0000256" key="4">
    <source>
        <dbReference type="ARBA" id="ARBA00012837"/>
    </source>
</evidence>
<dbReference type="SUPFAM" id="SSF47323">
    <property type="entry name" value="Anticodon-binding domain of a subclass of class I aminoacyl-tRNA synthetases"/>
    <property type="match status" value="1"/>
</dbReference>
<dbReference type="Pfam" id="PF00750">
    <property type="entry name" value="tRNA-synt_1d"/>
    <property type="match status" value="1"/>
</dbReference>
<dbReference type="CDD" id="cd00671">
    <property type="entry name" value="ArgRS_core"/>
    <property type="match status" value="1"/>
</dbReference>
<evidence type="ECO:0000256" key="11">
    <source>
        <dbReference type="ARBA" id="ARBA00049339"/>
    </source>
</evidence>
<organism evidence="14">
    <name type="scientific">anaerobic digester metagenome</name>
    <dbReference type="NCBI Taxonomy" id="1263854"/>
    <lineage>
        <taxon>unclassified sequences</taxon>
        <taxon>metagenomes</taxon>
        <taxon>ecological metagenomes</taxon>
    </lineage>
</organism>
<sequence>MKEQITALLKNTLHELIAEGAIPEYDLETISVSVPARKEFGDFSTNIAMVMASQAKKKPRDIAQIIQERMARLAGVFDRVDIAGPGFINFTISPLMWVRVLNTILEEKDRFGTSTFGRGKKVQVEFVSANPTGPLHVGHGRGAAVGDTLARILKAAGFEVESEYYINDVGNQMNILGLSVLSRYREIFGKDSSFPENGYRGDYIRDIAQRLSEDRGDELLSLEESAAVAACREFASDFILKGIKEDLELFNVHFDNWFSESTLYRDHKVEHTLEFLKERGLSYEAEGALWFRTTCFGDEKDRVLRKQDGSLTYFAPDIAYHQDKLERGFEQIIDIWGADHHGYVPRMRAAIEALGADRDCFHALLIQLVSLVREGQPVSMSTRSGEFVTLREIIDEVGKDVCRYFFMMRRSDAQLVFDLDLAKKKSEENPVYYIQYAHARICSILKNASEQGLFPDPSLLEEDALTKGDDLDLIKMIAGYPDVVVSSAADLEPHRISFYLLELATAFHRFYNRNRVISDDSRLTAARLILVVAVKQVLANALSIMGIEAPQSM</sequence>
<dbReference type="CDD" id="cd07956">
    <property type="entry name" value="Anticodon_Ia_Arg"/>
    <property type="match status" value="1"/>
</dbReference>
<dbReference type="GO" id="GO:0005524">
    <property type="term" value="F:ATP binding"/>
    <property type="evidence" value="ECO:0007669"/>
    <property type="project" value="UniProtKB-KW"/>
</dbReference>
<keyword evidence="9" id="KW-0648">Protein biosynthesis</keyword>
<evidence type="ECO:0000256" key="9">
    <source>
        <dbReference type="ARBA" id="ARBA00022917"/>
    </source>
</evidence>
<dbReference type="InterPro" id="IPR035684">
    <property type="entry name" value="ArgRS_core"/>
</dbReference>
<dbReference type="SUPFAM" id="SSF55190">
    <property type="entry name" value="Arginyl-tRNA synthetase (ArgRS), N-terminal 'additional' domain"/>
    <property type="match status" value="1"/>
</dbReference>
<evidence type="ECO:0000259" key="13">
    <source>
        <dbReference type="SMART" id="SM01016"/>
    </source>
</evidence>
<evidence type="ECO:0000256" key="7">
    <source>
        <dbReference type="ARBA" id="ARBA00022741"/>
    </source>
</evidence>
<comment type="similarity">
    <text evidence="2">Belongs to the class-I aminoacyl-tRNA synthetase family.</text>
</comment>
<evidence type="ECO:0000256" key="5">
    <source>
        <dbReference type="ARBA" id="ARBA00022490"/>
    </source>
</evidence>
<dbReference type="HAMAP" id="MF_00123">
    <property type="entry name" value="Arg_tRNA_synth"/>
    <property type="match status" value="1"/>
</dbReference>
<keyword evidence="8" id="KW-0067">ATP-binding</keyword>
<dbReference type="GO" id="GO:0006420">
    <property type="term" value="P:arginyl-tRNA aminoacylation"/>
    <property type="evidence" value="ECO:0007669"/>
    <property type="project" value="InterPro"/>
</dbReference>
<dbReference type="Gene3D" id="3.40.50.620">
    <property type="entry name" value="HUPs"/>
    <property type="match status" value="1"/>
</dbReference>
<name>A0A485M2W5_9ZZZZ</name>
<comment type="subcellular location">
    <subcellularLocation>
        <location evidence="1">Cytoplasm</location>
    </subcellularLocation>
</comment>
<dbReference type="AlphaFoldDB" id="A0A485M2W5"/>
<dbReference type="InterPro" id="IPR009080">
    <property type="entry name" value="tRNAsynth_Ia_anticodon-bd"/>
</dbReference>
<proteinExistence type="inferred from homology"/>
<dbReference type="PANTHER" id="PTHR11956:SF5">
    <property type="entry name" value="ARGININE--TRNA LIGASE, CYTOPLASMIC"/>
    <property type="match status" value="1"/>
</dbReference>
<dbReference type="GO" id="GO:0004814">
    <property type="term" value="F:arginine-tRNA ligase activity"/>
    <property type="evidence" value="ECO:0007669"/>
    <property type="project" value="UniProtKB-EC"/>
</dbReference>
<dbReference type="SMART" id="SM01016">
    <property type="entry name" value="Arg_tRNA_synt_N"/>
    <property type="match status" value="1"/>
</dbReference>
<dbReference type="SUPFAM" id="SSF52374">
    <property type="entry name" value="Nucleotidylyl transferase"/>
    <property type="match status" value="1"/>
</dbReference>
<dbReference type="PANTHER" id="PTHR11956">
    <property type="entry name" value="ARGINYL-TRNA SYNTHETASE"/>
    <property type="match status" value="1"/>
</dbReference>